<feature type="region of interest" description="Disordered" evidence="5">
    <location>
        <begin position="158"/>
        <end position="202"/>
    </location>
</feature>
<keyword evidence="2" id="KW-0805">Transcription regulation</keyword>
<dbReference type="Gramene" id="EER93684">
    <property type="protein sequence ID" value="EER93684"/>
    <property type="gene ID" value="SORBI_3001G140800"/>
</dbReference>
<dbReference type="SMART" id="SM00353">
    <property type="entry name" value="HLH"/>
    <property type="match status" value="1"/>
</dbReference>
<proteinExistence type="inferred from homology"/>
<feature type="coiled-coil region" evidence="4">
    <location>
        <begin position="235"/>
        <end position="262"/>
    </location>
</feature>
<dbReference type="KEGG" id="sbi:8056732"/>
<protein>
    <recommendedName>
        <fullName evidence="6">BHLH domain-containing protein</fullName>
    </recommendedName>
</protein>
<dbReference type="InterPro" id="IPR052610">
    <property type="entry name" value="bHLH_transcription_regulator"/>
</dbReference>
<dbReference type="Proteomes" id="UP000807115">
    <property type="component" value="Chromosome 1"/>
</dbReference>
<feature type="compositionally biased region" description="Low complexity" evidence="5">
    <location>
        <begin position="186"/>
        <end position="198"/>
    </location>
</feature>
<dbReference type="OMA" id="CSQDHIV"/>
<dbReference type="EMBL" id="CM027680">
    <property type="protein sequence ID" value="KAG0548207.1"/>
    <property type="molecule type" value="Genomic_DNA"/>
</dbReference>
<reference evidence="7" key="1">
    <citation type="journal article" date="2019" name="BMC Genomics">
        <title>A new reference genome for Sorghum bicolor reveals high levels of sequence similarity between sweet and grain genotypes: implications for the genetics of sugar metabolism.</title>
        <authorList>
            <person name="Cooper E.A."/>
            <person name="Brenton Z.W."/>
            <person name="Flinn B.S."/>
            <person name="Jenkins J."/>
            <person name="Shu S."/>
            <person name="Flowers D."/>
            <person name="Luo F."/>
            <person name="Wang Y."/>
            <person name="Xia P."/>
            <person name="Barry K."/>
            <person name="Daum C."/>
            <person name="Lipzen A."/>
            <person name="Yoshinaga Y."/>
            <person name="Schmutz J."/>
            <person name="Saski C."/>
            <person name="Vermerris W."/>
            <person name="Kresovich S."/>
        </authorList>
    </citation>
    <scope>NUCLEOTIDE SEQUENCE</scope>
</reference>
<evidence type="ECO:0000256" key="5">
    <source>
        <dbReference type="SAM" id="MobiDB-lite"/>
    </source>
</evidence>
<dbReference type="Pfam" id="PF00010">
    <property type="entry name" value="HLH"/>
    <property type="match status" value="1"/>
</dbReference>
<keyword evidence="3" id="KW-0804">Transcription</keyword>
<sequence>MEDSSQFLQWALSTLQHDDLPPATPAATAAYDDNGCNTAAFSSIPALGYSAASVNSMVPGEPPAREGHRAAAATNSWSSADTDSGSGGGGTASVTAAQRDAWSPSSQQNLVNCATPRSSGSSGANQQVGWDFNSASAQLIKEAQANSAAAAAAAARAESNGGGGVPVPQPQMVHNNGPPPTKRASAKMSAPSSSPPCSQDHIVAERKRREKINQRFIELSAVIPCLKKMDKATILSDATRYVKELQEKLKALQEDGRGMESAVLVKKPRIAAPGDDEDGGAPSPSSCATAGAAATARNALPEIEARILDGNVVMLRIHCEDGKGVLVRVLAEVEGLCLSITHTNVMPLSACILIINIMAKVLEGFNATADDIVGRLNAVLAGPAC</sequence>
<evidence type="ECO:0000256" key="4">
    <source>
        <dbReference type="SAM" id="Coils"/>
    </source>
</evidence>
<dbReference type="InterPro" id="IPR036638">
    <property type="entry name" value="HLH_DNA-bd_sf"/>
</dbReference>
<feature type="compositionally biased region" description="Polar residues" evidence="5">
    <location>
        <begin position="103"/>
        <end position="127"/>
    </location>
</feature>
<dbReference type="PANTHER" id="PTHR45959">
    <property type="entry name" value="BHLH TRANSCRIPTION FACTOR"/>
    <property type="match status" value="1"/>
</dbReference>
<dbReference type="AlphaFoldDB" id="A0A921RY04"/>
<reference evidence="7" key="2">
    <citation type="submission" date="2020-10" db="EMBL/GenBank/DDBJ databases">
        <authorList>
            <person name="Cooper E.A."/>
            <person name="Brenton Z.W."/>
            <person name="Flinn B.S."/>
            <person name="Jenkins J."/>
            <person name="Shu S."/>
            <person name="Flowers D."/>
            <person name="Luo F."/>
            <person name="Wang Y."/>
            <person name="Xia P."/>
            <person name="Barry K."/>
            <person name="Daum C."/>
            <person name="Lipzen A."/>
            <person name="Yoshinaga Y."/>
            <person name="Schmutz J."/>
            <person name="Saski C."/>
            <person name="Vermerris W."/>
            <person name="Kresovich S."/>
        </authorList>
    </citation>
    <scope>NUCLEOTIDE SEQUENCE</scope>
</reference>
<name>A0A921RY04_SORBI</name>
<dbReference type="OrthoDB" id="690068at2759"/>
<dbReference type="PROSITE" id="PS50888">
    <property type="entry name" value="BHLH"/>
    <property type="match status" value="1"/>
</dbReference>
<keyword evidence="4" id="KW-0175">Coiled coil</keyword>
<organism evidence="7 8">
    <name type="scientific">Sorghum bicolor</name>
    <name type="common">Sorghum</name>
    <name type="synonym">Sorghum vulgare</name>
    <dbReference type="NCBI Taxonomy" id="4558"/>
    <lineage>
        <taxon>Eukaryota</taxon>
        <taxon>Viridiplantae</taxon>
        <taxon>Streptophyta</taxon>
        <taxon>Embryophyta</taxon>
        <taxon>Tracheophyta</taxon>
        <taxon>Spermatophyta</taxon>
        <taxon>Magnoliopsida</taxon>
        <taxon>Liliopsida</taxon>
        <taxon>Poales</taxon>
        <taxon>Poaceae</taxon>
        <taxon>PACMAD clade</taxon>
        <taxon>Panicoideae</taxon>
        <taxon>Andropogonodae</taxon>
        <taxon>Andropogoneae</taxon>
        <taxon>Sorghinae</taxon>
        <taxon>Sorghum</taxon>
    </lineage>
</organism>
<comment type="similarity">
    <text evidence="1">Belongs to the bHLH protein family.</text>
</comment>
<dbReference type="InterPro" id="IPR011598">
    <property type="entry name" value="bHLH_dom"/>
</dbReference>
<evidence type="ECO:0000256" key="3">
    <source>
        <dbReference type="ARBA" id="ARBA00023163"/>
    </source>
</evidence>
<gene>
    <name evidence="7" type="ORF">BDA96_01G147000</name>
</gene>
<evidence type="ECO:0000256" key="1">
    <source>
        <dbReference type="ARBA" id="ARBA00005510"/>
    </source>
</evidence>
<dbReference type="PANTHER" id="PTHR45959:SF2">
    <property type="entry name" value="BHLH TRANSCRIPTION FACTOR"/>
    <property type="match status" value="1"/>
</dbReference>
<comment type="caution">
    <text evidence="7">The sequence shown here is derived from an EMBL/GenBank/DDBJ whole genome shotgun (WGS) entry which is preliminary data.</text>
</comment>
<dbReference type="SUPFAM" id="SSF47459">
    <property type="entry name" value="HLH, helix-loop-helix DNA-binding domain"/>
    <property type="match status" value="1"/>
</dbReference>
<dbReference type="Gene3D" id="4.10.280.10">
    <property type="entry name" value="Helix-loop-helix DNA-binding domain"/>
    <property type="match status" value="1"/>
</dbReference>
<evidence type="ECO:0000259" key="6">
    <source>
        <dbReference type="PROSITE" id="PS50888"/>
    </source>
</evidence>
<feature type="region of interest" description="Disordered" evidence="5">
    <location>
        <begin position="53"/>
        <end position="127"/>
    </location>
</feature>
<feature type="domain" description="BHLH" evidence="6">
    <location>
        <begin position="196"/>
        <end position="245"/>
    </location>
</feature>
<accession>A0A921RY04</accession>
<evidence type="ECO:0000313" key="7">
    <source>
        <dbReference type="EMBL" id="KAG0548207.1"/>
    </source>
</evidence>
<dbReference type="GO" id="GO:0046983">
    <property type="term" value="F:protein dimerization activity"/>
    <property type="evidence" value="ECO:0007669"/>
    <property type="project" value="InterPro"/>
</dbReference>
<evidence type="ECO:0000313" key="8">
    <source>
        <dbReference type="Proteomes" id="UP000807115"/>
    </source>
</evidence>
<evidence type="ECO:0000256" key="2">
    <source>
        <dbReference type="ARBA" id="ARBA00023015"/>
    </source>
</evidence>